<dbReference type="RefSeq" id="WP_186916326.1">
    <property type="nucleotide sequence ID" value="NZ_JACOFZ010000003.1"/>
</dbReference>
<organism evidence="1 2">
    <name type="scientific">Undibacterium nitidum</name>
    <dbReference type="NCBI Taxonomy" id="2762298"/>
    <lineage>
        <taxon>Bacteria</taxon>
        <taxon>Pseudomonadati</taxon>
        <taxon>Pseudomonadota</taxon>
        <taxon>Betaproteobacteria</taxon>
        <taxon>Burkholderiales</taxon>
        <taxon>Oxalobacteraceae</taxon>
        <taxon>Undibacterium</taxon>
    </lineage>
</organism>
<protein>
    <submittedName>
        <fullName evidence="1">Uncharacterized protein</fullName>
    </submittedName>
</protein>
<dbReference type="AlphaFoldDB" id="A0A923HQ75"/>
<keyword evidence="2" id="KW-1185">Reference proteome</keyword>
<sequence>MTKPFPPHGKYKIYCDGRLLVTEVVGPWNVEFIRDWSSAAIPLCEELKSQAPWIAVAMISGSMLATPEAMDALRKVIRNSVQHYGCIAHVLVAEPTVAGRGIVEWAFQKTYDGLSQSAFFDDYESAKAWSLALLASHPKSS</sequence>
<evidence type="ECO:0000313" key="1">
    <source>
        <dbReference type="EMBL" id="MBC3882021.1"/>
    </source>
</evidence>
<evidence type="ECO:0000313" key="2">
    <source>
        <dbReference type="Proteomes" id="UP000627446"/>
    </source>
</evidence>
<dbReference type="EMBL" id="JACOFZ010000003">
    <property type="protein sequence ID" value="MBC3882021.1"/>
    <property type="molecule type" value="Genomic_DNA"/>
</dbReference>
<gene>
    <name evidence="1" type="ORF">H8K36_11580</name>
</gene>
<dbReference type="Proteomes" id="UP000627446">
    <property type="component" value="Unassembled WGS sequence"/>
</dbReference>
<name>A0A923HQ75_9BURK</name>
<proteinExistence type="predicted"/>
<reference evidence="1" key="1">
    <citation type="submission" date="2020-08" db="EMBL/GenBank/DDBJ databases">
        <title>Novel species isolated from subtropical streams in China.</title>
        <authorList>
            <person name="Lu H."/>
        </authorList>
    </citation>
    <scope>NUCLEOTIDE SEQUENCE</scope>
    <source>
        <strain evidence="1">LX22W</strain>
    </source>
</reference>
<comment type="caution">
    <text evidence="1">The sequence shown here is derived from an EMBL/GenBank/DDBJ whole genome shotgun (WGS) entry which is preliminary data.</text>
</comment>
<accession>A0A923HQ75</accession>